<name>A0A059EVQ9_9MICR</name>
<reference evidence="2" key="1">
    <citation type="submission" date="2013-02" db="EMBL/GenBank/DDBJ databases">
        <authorList>
            <consortium name="The Broad Institute Genome Sequencing Platform"/>
            <person name="Cuomo C."/>
            <person name="Becnel J."/>
            <person name="Sanscrainte N."/>
            <person name="Walker B."/>
            <person name="Young S.K."/>
            <person name="Zeng Q."/>
            <person name="Gargeya S."/>
            <person name="Fitzgerald M."/>
            <person name="Haas B."/>
            <person name="Abouelleil A."/>
            <person name="Alvarado L."/>
            <person name="Arachchi H.M."/>
            <person name="Berlin A.M."/>
            <person name="Chapman S.B."/>
            <person name="Dewar J."/>
            <person name="Goldberg J."/>
            <person name="Griggs A."/>
            <person name="Gujja S."/>
            <person name="Hansen M."/>
            <person name="Howarth C."/>
            <person name="Imamovic A."/>
            <person name="Larimer J."/>
            <person name="McCowan C."/>
            <person name="Murphy C."/>
            <person name="Neiman D."/>
            <person name="Pearson M."/>
            <person name="Priest M."/>
            <person name="Roberts A."/>
            <person name="Saif S."/>
            <person name="Shea T."/>
            <person name="Sisk P."/>
            <person name="Sykes S."/>
            <person name="Wortman J."/>
            <person name="Nusbaum C."/>
            <person name="Birren B."/>
        </authorList>
    </citation>
    <scope>NUCLEOTIDE SEQUENCE [LARGE SCALE GENOMIC DNA]</scope>
    <source>
        <strain evidence="2">PRA339</strain>
    </source>
</reference>
<dbReference type="Proteomes" id="UP000030655">
    <property type="component" value="Unassembled WGS sequence"/>
</dbReference>
<proteinExistence type="predicted"/>
<reference evidence="1 2" key="2">
    <citation type="submission" date="2014-03" db="EMBL/GenBank/DDBJ databases">
        <title>The Genome Sequence of Anncaliia algerae insect isolate PRA339.</title>
        <authorList>
            <consortium name="The Broad Institute Genome Sequencing Platform"/>
            <consortium name="The Broad Institute Genome Sequencing Center for Infectious Disease"/>
            <person name="Cuomo C."/>
            <person name="Becnel J."/>
            <person name="Sanscrainte N."/>
            <person name="Walker B."/>
            <person name="Young S.K."/>
            <person name="Zeng Q."/>
            <person name="Gargeya S."/>
            <person name="Fitzgerald M."/>
            <person name="Haas B."/>
            <person name="Abouelleil A."/>
            <person name="Alvarado L."/>
            <person name="Arachchi H.M."/>
            <person name="Berlin A.M."/>
            <person name="Chapman S.B."/>
            <person name="Dewar J."/>
            <person name="Goldberg J."/>
            <person name="Griggs A."/>
            <person name="Gujja S."/>
            <person name="Hansen M."/>
            <person name="Howarth C."/>
            <person name="Imamovic A."/>
            <person name="Larimer J."/>
            <person name="McCowan C."/>
            <person name="Murphy C."/>
            <person name="Neiman D."/>
            <person name="Pearson M."/>
            <person name="Priest M."/>
            <person name="Roberts A."/>
            <person name="Saif S."/>
            <person name="Shea T."/>
            <person name="Sisk P."/>
            <person name="Sykes S."/>
            <person name="Wortman J."/>
            <person name="Nusbaum C."/>
            <person name="Birren B."/>
        </authorList>
    </citation>
    <scope>NUCLEOTIDE SEQUENCE [LARGE SCALE GENOMIC DNA]</scope>
    <source>
        <strain evidence="1 2">PRA339</strain>
    </source>
</reference>
<feature type="non-terminal residue" evidence="1">
    <location>
        <position position="125"/>
    </location>
</feature>
<protein>
    <submittedName>
        <fullName evidence="1">Uncharacterized protein</fullName>
    </submittedName>
</protein>
<gene>
    <name evidence="1" type="ORF">H312_03661</name>
</gene>
<evidence type="ECO:0000313" key="2">
    <source>
        <dbReference type="Proteomes" id="UP000030655"/>
    </source>
</evidence>
<dbReference type="AlphaFoldDB" id="A0A059EVQ9"/>
<sequence>MGEKCQKFLLCGSYEGKMEGFESLFTEKLFDKIVEELDTTKRKFLEDYATFEKGNITEDFLNEVFSSFKLLYDYELFLFKSDRLTRFINENKKCNKILNKNDINIMENISDDCLNKYLEKIEEIT</sequence>
<keyword evidence="2" id="KW-1185">Reference proteome</keyword>
<organism evidence="1 2">
    <name type="scientific">Anncaliia algerae PRA339</name>
    <dbReference type="NCBI Taxonomy" id="1288291"/>
    <lineage>
        <taxon>Eukaryota</taxon>
        <taxon>Fungi</taxon>
        <taxon>Fungi incertae sedis</taxon>
        <taxon>Microsporidia</taxon>
        <taxon>Tubulinosematoidea</taxon>
        <taxon>Tubulinosematidae</taxon>
        <taxon>Anncaliia</taxon>
    </lineage>
</organism>
<dbReference type="EMBL" id="KK365559">
    <property type="protein sequence ID" value="KCZ78957.1"/>
    <property type="molecule type" value="Genomic_DNA"/>
</dbReference>
<dbReference type="VEuPathDB" id="MicrosporidiaDB:H312_03661"/>
<evidence type="ECO:0000313" key="1">
    <source>
        <dbReference type="EMBL" id="KCZ78957.1"/>
    </source>
</evidence>
<accession>A0A059EVQ9</accession>
<dbReference type="HOGENOM" id="CLU_1992072_0_0_1"/>